<dbReference type="Proteomes" id="UP000800235">
    <property type="component" value="Unassembled WGS sequence"/>
</dbReference>
<proteinExistence type="predicted"/>
<gene>
    <name evidence="1" type="ORF">EJ08DRAFT_683173</name>
</gene>
<comment type="caution">
    <text evidence="1">The sequence shown here is derived from an EMBL/GenBank/DDBJ whole genome shotgun (WGS) entry which is preliminary data.</text>
</comment>
<organism evidence="1 2">
    <name type="scientific">Tothia fuscella</name>
    <dbReference type="NCBI Taxonomy" id="1048955"/>
    <lineage>
        <taxon>Eukaryota</taxon>
        <taxon>Fungi</taxon>
        <taxon>Dikarya</taxon>
        <taxon>Ascomycota</taxon>
        <taxon>Pezizomycotina</taxon>
        <taxon>Dothideomycetes</taxon>
        <taxon>Pleosporomycetidae</taxon>
        <taxon>Venturiales</taxon>
        <taxon>Cylindrosympodiaceae</taxon>
        <taxon>Tothia</taxon>
    </lineage>
</organism>
<dbReference type="PANTHER" id="PTHR38790:SF4">
    <property type="entry name" value="2EXR DOMAIN-CONTAINING PROTEIN"/>
    <property type="match status" value="1"/>
</dbReference>
<dbReference type="PANTHER" id="PTHR38790">
    <property type="entry name" value="2EXR DOMAIN-CONTAINING PROTEIN-RELATED"/>
    <property type="match status" value="1"/>
</dbReference>
<keyword evidence="2" id="KW-1185">Reference proteome</keyword>
<dbReference type="OrthoDB" id="2951834at2759"/>
<reference evidence="1" key="1">
    <citation type="journal article" date="2020" name="Stud. Mycol.">
        <title>101 Dothideomycetes genomes: a test case for predicting lifestyles and emergence of pathogens.</title>
        <authorList>
            <person name="Haridas S."/>
            <person name="Albert R."/>
            <person name="Binder M."/>
            <person name="Bloem J."/>
            <person name="Labutti K."/>
            <person name="Salamov A."/>
            <person name="Andreopoulos B."/>
            <person name="Baker S."/>
            <person name="Barry K."/>
            <person name="Bills G."/>
            <person name="Bluhm B."/>
            <person name="Cannon C."/>
            <person name="Castanera R."/>
            <person name="Culley D."/>
            <person name="Daum C."/>
            <person name="Ezra D."/>
            <person name="Gonzalez J."/>
            <person name="Henrissat B."/>
            <person name="Kuo A."/>
            <person name="Liang C."/>
            <person name="Lipzen A."/>
            <person name="Lutzoni F."/>
            <person name="Magnuson J."/>
            <person name="Mondo S."/>
            <person name="Nolan M."/>
            <person name="Ohm R."/>
            <person name="Pangilinan J."/>
            <person name="Park H.-J."/>
            <person name="Ramirez L."/>
            <person name="Alfaro M."/>
            <person name="Sun H."/>
            <person name="Tritt A."/>
            <person name="Yoshinaga Y."/>
            <person name="Zwiers L.-H."/>
            <person name="Turgeon B."/>
            <person name="Goodwin S."/>
            <person name="Spatafora J."/>
            <person name="Crous P."/>
            <person name="Grigoriev I."/>
        </authorList>
    </citation>
    <scope>NUCLEOTIDE SEQUENCE</scope>
    <source>
        <strain evidence="1">CBS 130266</strain>
    </source>
</reference>
<sequence length="271" mass="31756">MARLLEIPPELRLQIYSYIFSRKRVIVDIVLHRIKYPIYNNNVRNPKTYHSNNAEVLRTCRTFWIEALPLLYSLAVPYIDVHDLRSGEFERFYQTIGPRASANINVLQLRAQDLCIKALAGVDYTPLRRLTSLQTVELWHDFEVRPYNYPYTPLPYTQPFSHDNPFFRTKKRCSSTRSAYLQVESAWNTLLMLDPQRQAGAKDSSRHCYSTWSFFTVNISLVKLVLFRMTDFYWTTSVASVYYKVIASDDAKPSSDFDLQFESSQIDHPLP</sequence>
<accession>A0A9P4TSS0</accession>
<evidence type="ECO:0000313" key="2">
    <source>
        <dbReference type="Proteomes" id="UP000800235"/>
    </source>
</evidence>
<protein>
    <submittedName>
        <fullName evidence="1">Uncharacterized protein</fullName>
    </submittedName>
</protein>
<dbReference type="EMBL" id="MU007104">
    <property type="protein sequence ID" value="KAF2421003.1"/>
    <property type="molecule type" value="Genomic_DNA"/>
</dbReference>
<name>A0A9P4TSS0_9PEZI</name>
<evidence type="ECO:0000313" key="1">
    <source>
        <dbReference type="EMBL" id="KAF2421003.1"/>
    </source>
</evidence>
<dbReference type="AlphaFoldDB" id="A0A9P4TSS0"/>